<protein>
    <submittedName>
        <fullName evidence="2">Uncharacterized protein</fullName>
    </submittedName>
</protein>
<keyword evidence="3" id="KW-1185">Reference proteome</keyword>
<dbReference type="AlphaFoldDB" id="A0A8H6KKS2"/>
<proteinExistence type="predicted"/>
<dbReference type="EMBL" id="WIGM01000218">
    <property type="protein sequence ID" value="KAF6833332.1"/>
    <property type="molecule type" value="Genomic_DNA"/>
</dbReference>
<reference evidence="2" key="1">
    <citation type="journal article" date="2020" name="Phytopathology">
        <title>Genome Sequence Resources of Colletotrichum truncatum, C. plurivorum, C. musicola, and C. sojae: Four Species Pathogenic to Soybean (Glycine max).</title>
        <authorList>
            <person name="Rogerio F."/>
            <person name="Boufleur T.R."/>
            <person name="Ciampi-Guillardi M."/>
            <person name="Sukno S.A."/>
            <person name="Thon M.R."/>
            <person name="Massola Junior N.S."/>
            <person name="Baroncelli R."/>
        </authorList>
    </citation>
    <scope>NUCLEOTIDE SEQUENCE</scope>
    <source>
        <strain evidence="2">LFN0074</strain>
    </source>
</reference>
<evidence type="ECO:0000256" key="1">
    <source>
        <dbReference type="SAM" id="MobiDB-lite"/>
    </source>
</evidence>
<evidence type="ECO:0000313" key="3">
    <source>
        <dbReference type="Proteomes" id="UP000639643"/>
    </source>
</evidence>
<comment type="caution">
    <text evidence="2">The sequence shown here is derived from an EMBL/GenBank/DDBJ whole genome shotgun (WGS) entry which is preliminary data.</text>
</comment>
<evidence type="ECO:0000313" key="2">
    <source>
        <dbReference type="EMBL" id="KAF6833332.1"/>
    </source>
</evidence>
<feature type="region of interest" description="Disordered" evidence="1">
    <location>
        <begin position="398"/>
        <end position="425"/>
    </location>
</feature>
<dbReference type="Proteomes" id="UP000639643">
    <property type="component" value="Unassembled WGS sequence"/>
</dbReference>
<name>A0A8H6KKS2_9PEZI</name>
<sequence length="425" mass="48253">MASGIIFTIIPPDSSSPEELRLSDLKLSPIPVPVTRNHRPASATQNKSTIYVVDDKYAQFHNYHLFSRIFGKPEKLLASTAATCQLATDNSKDLDFHPASRYRGCFRCIDAQLATCKCEDNAGKLLEGVPTCNICKFLLAIKGSDYCDRVILEKRQGVFCTGCNTSHARMWFSLRQLEARCQCAGQWAHNSQCKLRNTPLQKCITWEFPVWMCAHRQFAWADQLLPYIHSIQKANDTNRPFKNGFTFLDCPKCLPGYDEPRVLRPGIRYATENDRHARLELTWRLPLSAVQDTECDDMLCPHLTFSDGSCSIKNGLWDDAPKGLIRCRSCGFRCFWTRKRRGAETIIRGRFVVWSSRTPMRMAPRRLWPLVQQPPLSTDMLLRQNLVCRNEEFHFPERGSRTIQPRGGGGGAAGVDEFSAGQKPV</sequence>
<accession>A0A8H6KKS2</accession>
<gene>
    <name evidence="2" type="ORF">CMUS01_06578</name>
</gene>
<organism evidence="2 3">
    <name type="scientific">Colletotrichum musicola</name>
    <dbReference type="NCBI Taxonomy" id="2175873"/>
    <lineage>
        <taxon>Eukaryota</taxon>
        <taxon>Fungi</taxon>
        <taxon>Dikarya</taxon>
        <taxon>Ascomycota</taxon>
        <taxon>Pezizomycotina</taxon>
        <taxon>Sordariomycetes</taxon>
        <taxon>Hypocreomycetidae</taxon>
        <taxon>Glomerellales</taxon>
        <taxon>Glomerellaceae</taxon>
        <taxon>Colletotrichum</taxon>
        <taxon>Colletotrichum orchidearum species complex</taxon>
    </lineage>
</organism>